<dbReference type="EMBL" id="DAEPXK010000048">
    <property type="protein sequence ID" value="HBH1543785.1"/>
    <property type="molecule type" value="Genomic_DNA"/>
</dbReference>
<protein>
    <recommendedName>
        <fullName evidence="1">Flp pilus assembly protein RcpC/CpaB domain-containing protein</fullName>
    </recommendedName>
</protein>
<evidence type="ECO:0000313" key="2">
    <source>
        <dbReference type="EMBL" id="HBH1543785.1"/>
    </source>
</evidence>
<organism evidence="2 3">
    <name type="scientific">Clostridioides difficile</name>
    <name type="common">Peptoclostridium difficile</name>
    <dbReference type="NCBI Taxonomy" id="1496"/>
    <lineage>
        <taxon>Bacteria</taxon>
        <taxon>Bacillati</taxon>
        <taxon>Bacillota</taxon>
        <taxon>Clostridia</taxon>
        <taxon>Peptostreptococcales</taxon>
        <taxon>Peptostreptococcaceae</taxon>
        <taxon>Clostridioides</taxon>
    </lineage>
</organism>
<accession>A0AAN5VP23</accession>
<comment type="caution">
    <text evidence="2">The sequence shown here is derived from an EMBL/GenBank/DDBJ whole genome shotgun (WGS) entry which is preliminary data.</text>
</comment>
<sequence length="259" mass="28827">MKNIKNKANILLQFSLFILFAGGVFLFTQSQVKPVAVYQYSRNIPENTVIQKGDYIKTFKPKDILTKSMITNEKDINGKILTTNVYRSEYAIKNNLEDPAKLDEFAKIDLSNLRKVSIPVEMKDAVGGNLKKGDRVDLTFVKQGDSKNNDTSDSFTYAKTFMQDVLVYNVVDDGGKKYVDQTEGTQSLANEKGEVVESGSLSIVTVAVTAQQAEEIYARHKDGDIGIIGRFKESQDTGTSGYTIGEYKNIKTQESSPEN</sequence>
<dbReference type="AlphaFoldDB" id="A0AAN5VP23"/>
<dbReference type="Pfam" id="PF16976">
    <property type="entry name" value="RcpC"/>
    <property type="match status" value="1"/>
</dbReference>
<name>A0AAN5VP23_CLODI</name>
<dbReference type="InterPro" id="IPR031571">
    <property type="entry name" value="RcpC_dom"/>
</dbReference>
<reference evidence="2" key="1">
    <citation type="journal article" date="2018" name="Genome Biol.">
        <title>SKESA: strategic k-mer extension for scrupulous assemblies.</title>
        <authorList>
            <person name="Souvorov A."/>
            <person name="Agarwala R."/>
            <person name="Lipman D.J."/>
        </authorList>
    </citation>
    <scope>NUCLEOTIDE SEQUENCE</scope>
    <source>
        <strain evidence="2">HN1000</strain>
    </source>
</reference>
<evidence type="ECO:0000313" key="3">
    <source>
        <dbReference type="Proteomes" id="UP000878956"/>
    </source>
</evidence>
<feature type="domain" description="Flp pilus assembly protein RcpC/CpaB" evidence="1">
    <location>
        <begin position="113"/>
        <end position="225"/>
    </location>
</feature>
<gene>
    <name evidence="2" type="ORF">KRM00_003317</name>
</gene>
<reference evidence="2" key="2">
    <citation type="submission" date="2021-06" db="EMBL/GenBank/DDBJ databases">
        <authorList>
            <consortium name="NCBI Pathogen Detection Project"/>
        </authorList>
    </citation>
    <scope>NUCLEOTIDE SEQUENCE</scope>
    <source>
        <strain evidence="2">HN1000</strain>
    </source>
</reference>
<proteinExistence type="predicted"/>
<dbReference type="Proteomes" id="UP000878956">
    <property type="component" value="Unassembled WGS sequence"/>
</dbReference>
<evidence type="ECO:0000259" key="1">
    <source>
        <dbReference type="Pfam" id="PF16976"/>
    </source>
</evidence>